<protein>
    <recommendedName>
        <fullName evidence="4">Apple domain-containing protein</fullName>
    </recommendedName>
</protein>
<keyword evidence="3" id="KW-1185">Reference proteome</keyword>
<sequence length="140" mass="15430">MSISCVFLLSWLTWNLIIRTSFAQSGCEANTSTYGQNGLVISFKNLCGRDIAAQVDFPDPTNELTRSDCINRCVEKAPLCYGLDFTRPGTVEFSCWFMNATFPESSALLQSYTVDAAMLSSEFLARLSGDCLIMGLLGCY</sequence>
<evidence type="ECO:0000313" key="3">
    <source>
        <dbReference type="Proteomes" id="UP000800093"/>
    </source>
</evidence>
<evidence type="ECO:0008006" key="4">
    <source>
        <dbReference type="Google" id="ProtNLM"/>
    </source>
</evidence>
<dbReference type="OrthoDB" id="3793482at2759"/>
<gene>
    <name evidence="2" type="ORF">CC78DRAFT_377608</name>
</gene>
<feature type="signal peptide" evidence="1">
    <location>
        <begin position="1"/>
        <end position="23"/>
    </location>
</feature>
<proteinExistence type="predicted"/>
<dbReference type="EMBL" id="ML986586">
    <property type="protein sequence ID" value="KAF2268573.1"/>
    <property type="molecule type" value="Genomic_DNA"/>
</dbReference>
<feature type="chain" id="PRO_5040436922" description="Apple domain-containing protein" evidence="1">
    <location>
        <begin position="24"/>
        <end position="140"/>
    </location>
</feature>
<comment type="caution">
    <text evidence="2">The sequence shown here is derived from an EMBL/GenBank/DDBJ whole genome shotgun (WGS) entry which is preliminary data.</text>
</comment>
<reference evidence="3" key="1">
    <citation type="journal article" date="2020" name="Stud. Mycol.">
        <title>101 Dothideomycetes genomes: A test case for predicting lifestyles and emergence of pathogens.</title>
        <authorList>
            <person name="Haridas S."/>
            <person name="Albert R."/>
            <person name="Binder M."/>
            <person name="Bloem J."/>
            <person name="LaButti K."/>
            <person name="Salamov A."/>
            <person name="Andreopoulos B."/>
            <person name="Baker S."/>
            <person name="Barry K."/>
            <person name="Bills G."/>
            <person name="Bluhm B."/>
            <person name="Cannon C."/>
            <person name="Castanera R."/>
            <person name="Culley D."/>
            <person name="Daum C."/>
            <person name="Ezra D."/>
            <person name="Gonzalez J."/>
            <person name="Henrissat B."/>
            <person name="Kuo A."/>
            <person name="Liang C."/>
            <person name="Lipzen A."/>
            <person name="Lutzoni F."/>
            <person name="Magnuson J."/>
            <person name="Mondo S."/>
            <person name="Nolan M."/>
            <person name="Ohm R."/>
            <person name="Pangilinan J."/>
            <person name="Park H.-J."/>
            <person name="Ramirez L."/>
            <person name="Alfaro M."/>
            <person name="Sun H."/>
            <person name="Tritt A."/>
            <person name="Yoshinaga Y."/>
            <person name="Zwiers L.-H."/>
            <person name="Turgeon B."/>
            <person name="Goodwin S."/>
            <person name="Spatafora J."/>
            <person name="Crous P."/>
            <person name="Grigoriev I."/>
        </authorList>
    </citation>
    <scope>NUCLEOTIDE SEQUENCE [LARGE SCALE GENOMIC DNA]</scope>
    <source>
        <strain evidence="3">CBS 304.66</strain>
    </source>
</reference>
<dbReference type="Proteomes" id="UP000800093">
    <property type="component" value="Unassembled WGS sequence"/>
</dbReference>
<evidence type="ECO:0000256" key="1">
    <source>
        <dbReference type="SAM" id="SignalP"/>
    </source>
</evidence>
<dbReference type="AlphaFoldDB" id="A0A9P4N768"/>
<name>A0A9P4N768_9PLEO</name>
<evidence type="ECO:0000313" key="2">
    <source>
        <dbReference type="EMBL" id="KAF2268573.1"/>
    </source>
</evidence>
<keyword evidence="1" id="KW-0732">Signal</keyword>
<accession>A0A9P4N768</accession>
<organism evidence="2 3">
    <name type="scientific">Lojkania enalia</name>
    <dbReference type="NCBI Taxonomy" id="147567"/>
    <lineage>
        <taxon>Eukaryota</taxon>
        <taxon>Fungi</taxon>
        <taxon>Dikarya</taxon>
        <taxon>Ascomycota</taxon>
        <taxon>Pezizomycotina</taxon>
        <taxon>Dothideomycetes</taxon>
        <taxon>Pleosporomycetidae</taxon>
        <taxon>Pleosporales</taxon>
        <taxon>Pleosporales incertae sedis</taxon>
        <taxon>Lojkania</taxon>
    </lineage>
</organism>